<dbReference type="PROSITE" id="PS00845">
    <property type="entry name" value="CAP_GLY_1"/>
    <property type="match status" value="1"/>
</dbReference>
<dbReference type="GO" id="GO:0005634">
    <property type="term" value="C:nucleus"/>
    <property type="evidence" value="ECO:0007669"/>
    <property type="project" value="UniProtKB-SubCell"/>
</dbReference>
<dbReference type="FunCoup" id="A0A0C3G2V7">
    <property type="interactions" value="628"/>
</dbReference>
<dbReference type="InterPro" id="IPR036859">
    <property type="entry name" value="CAP-Gly_dom_sf"/>
</dbReference>
<dbReference type="OrthoDB" id="5273213at2759"/>
<dbReference type="Gene3D" id="2.30.30.190">
    <property type="entry name" value="CAP Gly-rich-like domain"/>
    <property type="match status" value="1"/>
</dbReference>
<dbReference type="PROSITE" id="PS50245">
    <property type="entry name" value="CAP_GLY_2"/>
    <property type="match status" value="1"/>
</dbReference>
<feature type="domain" description="CAP-Gly" evidence="7">
    <location>
        <begin position="23"/>
        <end position="67"/>
    </location>
</feature>
<dbReference type="EMBL" id="KN832982">
    <property type="protein sequence ID" value="KIM86184.1"/>
    <property type="molecule type" value="Genomic_DNA"/>
</dbReference>
<name>A0A0C3G2V7_PILCF</name>
<dbReference type="InterPro" id="IPR000938">
    <property type="entry name" value="CAP-Gly_domain"/>
</dbReference>
<dbReference type="InterPro" id="IPR001611">
    <property type="entry name" value="Leu-rich_rpt"/>
</dbReference>
<dbReference type="SUPFAM" id="SSF52058">
    <property type="entry name" value="L domain-like"/>
    <property type="match status" value="1"/>
</dbReference>
<dbReference type="InterPro" id="IPR032675">
    <property type="entry name" value="LRR_dom_sf"/>
</dbReference>
<dbReference type="STRING" id="765440.A0A0C3G2V7"/>
<dbReference type="AlphaFoldDB" id="A0A0C3G2V7"/>
<organism evidence="8 9">
    <name type="scientific">Piloderma croceum (strain F 1598)</name>
    <dbReference type="NCBI Taxonomy" id="765440"/>
    <lineage>
        <taxon>Eukaryota</taxon>
        <taxon>Fungi</taxon>
        <taxon>Dikarya</taxon>
        <taxon>Basidiomycota</taxon>
        <taxon>Agaricomycotina</taxon>
        <taxon>Agaricomycetes</taxon>
        <taxon>Agaricomycetidae</taxon>
        <taxon>Atheliales</taxon>
        <taxon>Atheliaceae</taxon>
        <taxon>Piloderma</taxon>
    </lineage>
</organism>
<keyword evidence="3" id="KW-0677">Repeat</keyword>
<dbReference type="Pfam" id="PF01302">
    <property type="entry name" value="CAP_GLY"/>
    <property type="match status" value="1"/>
</dbReference>
<protein>
    <recommendedName>
        <fullName evidence="6">U2 small nuclear ribonucleoprotein A'</fullName>
    </recommendedName>
</protein>
<dbReference type="PANTHER" id="PTHR10552:SF6">
    <property type="entry name" value="U2 SMALL NUCLEAR RIBONUCLEOPROTEIN A"/>
    <property type="match status" value="1"/>
</dbReference>
<evidence type="ECO:0000256" key="1">
    <source>
        <dbReference type="ARBA" id="ARBA00004123"/>
    </source>
</evidence>
<comment type="similarity">
    <text evidence="5">Belongs to the U2 small nuclear ribonucleoprotein A family.</text>
</comment>
<keyword evidence="2" id="KW-0433">Leucine-rich repeat</keyword>
<proteinExistence type="inferred from homology"/>
<dbReference type="GO" id="GO:0000398">
    <property type="term" value="P:mRNA splicing, via spliceosome"/>
    <property type="evidence" value="ECO:0007669"/>
    <property type="project" value="InterPro"/>
</dbReference>
<evidence type="ECO:0000259" key="7">
    <source>
        <dbReference type="PROSITE" id="PS50245"/>
    </source>
</evidence>
<sequence>MDLPAVGTRISVAGSFGTVKFAGSVDNTKGVWLGIEWDDPDRGKHSGTKDGKRYFECRIPNAGSFMRPSASICYGISFLTALRSKYIETQHGTASLEKVVLGSSKGAIEVEAVGLDKIRGKFAQLERLREISVDYENVATADSPGEVRNTCPNVRGVDLSSNLLPSWDMVALIAVELPQLERLALNRNRLAPFKTTSKATLAFPKLTELQLNGTLMTWSDAEELVFVIPSLRLVEMGYNRLRCLSSSPALAKPSIHVINLDGNELDDWAHICETFQPYRNLGRLILSSNRIRTIPPVTKASPILLGIKNLALSFNDLRTWRDIDSLSQWCPTLETLSLRGNYLVEDPQMGRYARQLVIAKIPSLRALDAAAISSKERVDCELFYLSLISKGEPVSDEERLREHPRWDDLCASRYISTNPPHTAGANSIPLRAWETRGRDKATTRQA</sequence>
<dbReference type="HOGENOM" id="CLU_017716_5_1_1"/>
<dbReference type="PROSITE" id="PS51450">
    <property type="entry name" value="LRR"/>
    <property type="match status" value="1"/>
</dbReference>
<accession>A0A0C3G2V7</accession>
<reference evidence="8 9" key="1">
    <citation type="submission" date="2014-04" db="EMBL/GenBank/DDBJ databases">
        <authorList>
            <consortium name="DOE Joint Genome Institute"/>
            <person name="Kuo A."/>
            <person name="Tarkka M."/>
            <person name="Buscot F."/>
            <person name="Kohler A."/>
            <person name="Nagy L.G."/>
            <person name="Floudas D."/>
            <person name="Copeland A."/>
            <person name="Barry K.W."/>
            <person name="Cichocki N."/>
            <person name="Veneault-Fourrey C."/>
            <person name="LaButti K."/>
            <person name="Lindquist E.A."/>
            <person name="Lipzen A."/>
            <person name="Lundell T."/>
            <person name="Morin E."/>
            <person name="Murat C."/>
            <person name="Sun H."/>
            <person name="Tunlid A."/>
            <person name="Henrissat B."/>
            <person name="Grigoriev I.V."/>
            <person name="Hibbett D.S."/>
            <person name="Martin F."/>
            <person name="Nordberg H.P."/>
            <person name="Cantor M.N."/>
            <person name="Hua S.X."/>
        </authorList>
    </citation>
    <scope>NUCLEOTIDE SEQUENCE [LARGE SCALE GENOMIC DNA]</scope>
    <source>
        <strain evidence="8 9">F 1598</strain>
    </source>
</reference>
<evidence type="ECO:0000256" key="3">
    <source>
        <dbReference type="ARBA" id="ARBA00022737"/>
    </source>
</evidence>
<reference evidence="9" key="2">
    <citation type="submission" date="2015-01" db="EMBL/GenBank/DDBJ databases">
        <title>Evolutionary Origins and Diversification of the Mycorrhizal Mutualists.</title>
        <authorList>
            <consortium name="DOE Joint Genome Institute"/>
            <consortium name="Mycorrhizal Genomics Consortium"/>
            <person name="Kohler A."/>
            <person name="Kuo A."/>
            <person name="Nagy L.G."/>
            <person name="Floudas D."/>
            <person name="Copeland A."/>
            <person name="Barry K.W."/>
            <person name="Cichocki N."/>
            <person name="Veneault-Fourrey C."/>
            <person name="LaButti K."/>
            <person name="Lindquist E.A."/>
            <person name="Lipzen A."/>
            <person name="Lundell T."/>
            <person name="Morin E."/>
            <person name="Murat C."/>
            <person name="Riley R."/>
            <person name="Ohm R."/>
            <person name="Sun H."/>
            <person name="Tunlid A."/>
            <person name="Henrissat B."/>
            <person name="Grigoriev I.V."/>
            <person name="Hibbett D.S."/>
            <person name="Martin F."/>
        </authorList>
    </citation>
    <scope>NUCLEOTIDE SEQUENCE [LARGE SCALE GENOMIC DNA]</scope>
    <source>
        <strain evidence="9">F 1598</strain>
    </source>
</reference>
<dbReference type="SMART" id="SM01052">
    <property type="entry name" value="CAP_GLY"/>
    <property type="match status" value="1"/>
</dbReference>
<evidence type="ECO:0000256" key="5">
    <source>
        <dbReference type="ARBA" id="ARBA00024196"/>
    </source>
</evidence>
<keyword evidence="4" id="KW-0539">Nucleus</keyword>
<dbReference type="InParanoid" id="A0A0C3G2V7"/>
<evidence type="ECO:0000313" key="8">
    <source>
        <dbReference type="EMBL" id="KIM86184.1"/>
    </source>
</evidence>
<evidence type="ECO:0000313" key="9">
    <source>
        <dbReference type="Proteomes" id="UP000054166"/>
    </source>
</evidence>
<comment type="subcellular location">
    <subcellularLocation>
        <location evidence="1">Nucleus</location>
    </subcellularLocation>
</comment>
<dbReference type="Gene3D" id="3.80.10.10">
    <property type="entry name" value="Ribonuclease Inhibitor"/>
    <property type="match status" value="2"/>
</dbReference>
<evidence type="ECO:0000256" key="2">
    <source>
        <dbReference type="ARBA" id="ARBA00022614"/>
    </source>
</evidence>
<evidence type="ECO:0000256" key="4">
    <source>
        <dbReference type="ARBA" id="ARBA00023242"/>
    </source>
</evidence>
<dbReference type="SUPFAM" id="SSF74924">
    <property type="entry name" value="Cap-Gly domain"/>
    <property type="match status" value="1"/>
</dbReference>
<dbReference type="InterPro" id="IPR044640">
    <property type="entry name" value="RU2A"/>
</dbReference>
<dbReference type="PANTHER" id="PTHR10552">
    <property type="entry name" value="U2 SMALL NUCLEAR RIBONUCLEOPROTEIN A"/>
    <property type="match status" value="1"/>
</dbReference>
<evidence type="ECO:0000256" key="6">
    <source>
        <dbReference type="ARBA" id="ARBA00024238"/>
    </source>
</evidence>
<keyword evidence="9" id="KW-1185">Reference proteome</keyword>
<dbReference type="GO" id="GO:0030620">
    <property type="term" value="F:U2 snRNA binding"/>
    <property type="evidence" value="ECO:0007669"/>
    <property type="project" value="InterPro"/>
</dbReference>
<dbReference type="Proteomes" id="UP000054166">
    <property type="component" value="Unassembled WGS sequence"/>
</dbReference>
<gene>
    <name evidence="8" type="ORF">PILCRDRAFT_816109</name>
</gene>